<dbReference type="EMBL" id="JAGSHT010000002">
    <property type="protein sequence ID" value="MBZ2194793.1"/>
    <property type="molecule type" value="Genomic_DNA"/>
</dbReference>
<comment type="caution">
    <text evidence="4">The sequence shown here is derived from an EMBL/GenBank/DDBJ whole genome shotgun (WGS) entry which is preliminary data.</text>
</comment>
<dbReference type="RefSeq" id="WP_223402054.1">
    <property type="nucleotide sequence ID" value="NZ_JAGSHT010000002.1"/>
</dbReference>
<evidence type="ECO:0000313" key="5">
    <source>
        <dbReference type="Proteomes" id="UP000826651"/>
    </source>
</evidence>
<keyword evidence="5" id="KW-1185">Reference proteome</keyword>
<feature type="transmembrane region" description="Helical" evidence="1">
    <location>
        <begin position="317"/>
        <end position="338"/>
    </location>
</feature>
<accession>A0ABS7S391</accession>
<dbReference type="PROSITE" id="PS51318">
    <property type="entry name" value="TAT"/>
    <property type="match status" value="1"/>
</dbReference>
<dbReference type="Pfam" id="PF01345">
    <property type="entry name" value="DUF11"/>
    <property type="match status" value="1"/>
</dbReference>
<gene>
    <name evidence="4" type="ORF">KCQ71_01410</name>
</gene>
<evidence type="ECO:0000256" key="2">
    <source>
        <dbReference type="SAM" id="SignalP"/>
    </source>
</evidence>
<feature type="signal peptide" evidence="2">
    <location>
        <begin position="1"/>
        <end position="23"/>
    </location>
</feature>
<evidence type="ECO:0000313" key="4">
    <source>
        <dbReference type="EMBL" id="MBZ2194793.1"/>
    </source>
</evidence>
<feature type="domain" description="DUF11" evidence="3">
    <location>
        <begin position="57"/>
        <end position="162"/>
    </location>
</feature>
<name>A0ABS7S391_9MICO</name>
<evidence type="ECO:0000259" key="3">
    <source>
        <dbReference type="Pfam" id="PF01345"/>
    </source>
</evidence>
<protein>
    <recommendedName>
        <fullName evidence="3">DUF11 domain-containing protein</fullName>
    </recommendedName>
</protein>
<dbReference type="Proteomes" id="UP000826651">
    <property type="component" value="Unassembled WGS sequence"/>
</dbReference>
<reference evidence="4 5" key="1">
    <citation type="submission" date="2021-04" db="EMBL/GenBank/DDBJ databases">
        <title>Ruania sp. nov., isolated from sandy soil of mangrove forest.</title>
        <authorList>
            <person name="Ge X."/>
            <person name="Huang R."/>
            <person name="Liu W."/>
        </authorList>
    </citation>
    <scope>NUCLEOTIDE SEQUENCE [LARGE SCALE GENOMIC DNA]</scope>
    <source>
        <strain evidence="4 5">N2-46</strain>
    </source>
</reference>
<organism evidence="4 5">
    <name type="scientific">Occultella gossypii</name>
    <dbReference type="NCBI Taxonomy" id="2800820"/>
    <lineage>
        <taxon>Bacteria</taxon>
        <taxon>Bacillati</taxon>
        <taxon>Actinomycetota</taxon>
        <taxon>Actinomycetes</taxon>
        <taxon>Micrococcales</taxon>
        <taxon>Ruaniaceae</taxon>
        <taxon>Occultella</taxon>
    </lineage>
</organism>
<sequence>MNAQRRTRTRGRALAVLAGVAMAAGLGAAVAAPSHADVVDPDPAKADLRGTVVGATFSEVGQEIALIVTAYNIGVGDSTNWVMTTTLPEQLAPDPVVADTSDDGGTCTVSGRTVTCAGDVLPAGQGFSIRLVLTAAAPGSDIITNTVFGDQEDPNPGNNTDTGVITVGESAALSGDWGASAGDVMAPGTNRNYSVAFTCLSADGCDYTPGMTITDQATNGGWFSPGTNTVFINNLSGIGSCEVTTTEVSCAVTASGRVSQGDVISARTITYVVPGDAPAETQIFAQTLALPSGWVGNDTANDVYPISTPPEVGAPIASWQAVAAVAGLALLGGGAVLLRRRQQGAHQSAV</sequence>
<dbReference type="Gene3D" id="2.60.40.10">
    <property type="entry name" value="Immunoglobulins"/>
    <property type="match status" value="1"/>
</dbReference>
<feature type="chain" id="PRO_5045404138" description="DUF11 domain-containing protein" evidence="2">
    <location>
        <begin position="24"/>
        <end position="350"/>
    </location>
</feature>
<keyword evidence="1" id="KW-0472">Membrane</keyword>
<dbReference type="InterPro" id="IPR013783">
    <property type="entry name" value="Ig-like_fold"/>
</dbReference>
<proteinExistence type="predicted"/>
<evidence type="ECO:0000256" key="1">
    <source>
        <dbReference type="SAM" id="Phobius"/>
    </source>
</evidence>
<dbReference type="InterPro" id="IPR001434">
    <property type="entry name" value="OmcB-like_DUF11"/>
</dbReference>
<keyword evidence="1" id="KW-0812">Transmembrane</keyword>
<keyword evidence="2" id="KW-0732">Signal</keyword>
<dbReference type="InterPro" id="IPR006311">
    <property type="entry name" value="TAT_signal"/>
</dbReference>
<keyword evidence="1" id="KW-1133">Transmembrane helix</keyword>